<dbReference type="PROSITE" id="PS00178">
    <property type="entry name" value="AA_TRNA_LIGASE_I"/>
    <property type="match status" value="1"/>
</dbReference>
<organism evidence="9 10">
    <name type="scientific">Nocardia ninae NBRC 108245</name>
    <dbReference type="NCBI Taxonomy" id="1210091"/>
    <lineage>
        <taxon>Bacteria</taxon>
        <taxon>Bacillati</taxon>
        <taxon>Actinomycetota</taxon>
        <taxon>Actinomycetes</taxon>
        <taxon>Mycobacteriales</taxon>
        <taxon>Nocardiaceae</taxon>
        <taxon>Nocardia</taxon>
    </lineage>
</organism>
<dbReference type="InterPro" id="IPR014729">
    <property type="entry name" value="Rossmann-like_a/b/a_fold"/>
</dbReference>
<dbReference type="SUPFAM" id="SSF52374">
    <property type="entry name" value="Nucleotidylyl transferase"/>
    <property type="match status" value="1"/>
</dbReference>
<dbReference type="EMBL" id="BJXA01000009">
    <property type="protein sequence ID" value="GEM37443.1"/>
    <property type="molecule type" value="Genomic_DNA"/>
</dbReference>
<dbReference type="InterPro" id="IPR015413">
    <property type="entry name" value="Methionyl/Leucyl_tRNA_Synth"/>
</dbReference>
<evidence type="ECO:0000313" key="10">
    <source>
        <dbReference type="Proteomes" id="UP000321424"/>
    </source>
</evidence>
<dbReference type="InterPro" id="IPR023458">
    <property type="entry name" value="Met-tRNA_ligase_1"/>
</dbReference>
<comment type="similarity">
    <text evidence="7">Belongs to the class-I aminoacyl-tRNA synthetase family.</text>
</comment>
<evidence type="ECO:0000256" key="5">
    <source>
        <dbReference type="ARBA" id="ARBA00023146"/>
    </source>
</evidence>
<dbReference type="GO" id="GO:0004825">
    <property type="term" value="F:methionine-tRNA ligase activity"/>
    <property type="evidence" value="ECO:0007669"/>
    <property type="project" value="UniProtKB-EC"/>
</dbReference>
<dbReference type="GO" id="GO:0006431">
    <property type="term" value="P:methionyl-tRNA aminoacylation"/>
    <property type="evidence" value="ECO:0007669"/>
    <property type="project" value="TreeGrafter"/>
</dbReference>
<evidence type="ECO:0000256" key="4">
    <source>
        <dbReference type="ARBA" id="ARBA00022917"/>
    </source>
</evidence>
<keyword evidence="1 7" id="KW-0436">Ligase</keyword>
<dbReference type="Gene3D" id="3.40.50.620">
    <property type="entry name" value="HUPs"/>
    <property type="match status" value="1"/>
</dbReference>
<dbReference type="AlphaFoldDB" id="A0A511M9W1"/>
<protein>
    <recommendedName>
        <fullName evidence="8">Methionyl/Leucyl tRNA synthetase domain-containing protein</fullName>
    </recommendedName>
</protein>
<gene>
    <name evidence="9" type="ORF">NN4_19620</name>
</gene>
<evidence type="ECO:0000256" key="2">
    <source>
        <dbReference type="ARBA" id="ARBA00022741"/>
    </source>
</evidence>
<name>A0A511M9W1_9NOCA</name>
<evidence type="ECO:0000256" key="1">
    <source>
        <dbReference type="ARBA" id="ARBA00022598"/>
    </source>
</evidence>
<dbReference type="GO" id="GO:0005524">
    <property type="term" value="F:ATP binding"/>
    <property type="evidence" value="ECO:0007669"/>
    <property type="project" value="UniProtKB-KW"/>
</dbReference>
<sequence>MRWLLIPMQPTPNGRLHIGHGGGPYLRADVIARALRRDGEHVEIISGSDAYENWVLADGLATGRTPEQTCAVYHAGIKSDLDRLGVELNLWVDPLSAEHNSGYVHVQERLLSTLSDSGRAELFTERVPLGVESGRPLMGVWIAGECPNCGAAAGGNSCTACSDSFSPDLLRNPRSRLTNEQITWVDRPNWFAPAPRAVLEALAATGLPGQFQVPVQTFLDRKGARIRLSLPGEWGVPSSLAPTDSVLSNTYYGYSVYCGQLYSDLRSGVGNALDRDSGVTVVGLFGSDNSIAGLVAPQVLAVGTAFKAFDHTVINHMLHFEGRKCSTSQQHGIWIEDVIDKTNVSSDELRYCLTQIPLDRNVSDIDTGRIVTTVNRLRVWRTATLGPVLEALKPGASTPTAPVELRAALERQQQYLRPPVVDLVDATDVLTDWMFKRDPQHCETEAVAEWLLGVALLGAPILPILAGQLWTELGLPGVPSRSVLNHAVQLSRTSAGLDLRMHTPLNAEDIAGIAR</sequence>
<dbReference type="Gene3D" id="2.20.28.20">
    <property type="entry name" value="Methionyl-tRNA synthetase, Zn-domain"/>
    <property type="match status" value="1"/>
</dbReference>
<keyword evidence="10" id="KW-1185">Reference proteome</keyword>
<evidence type="ECO:0000259" key="8">
    <source>
        <dbReference type="Pfam" id="PF09334"/>
    </source>
</evidence>
<feature type="domain" description="Methionyl/Leucyl tRNA synthetase" evidence="8">
    <location>
        <begin position="12"/>
        <end position="375"/>
    </location>
</feature>
<evidence type="ECO:0000256" key="3">
    <source>
        <dbReference type="ARBA" id="ARBA00022840"/>
    </source>
</evidence>
<reference evidence="9 10" key="1">
    <citation type="submission" date="2019-07" db="EMBL/GenBank/DDBJ databases">
        <title>Whole genome shotgun sequence of Nocardia ninae NBRC 108245.</title>
        <authorList>
            <person name="Hosoyama A."/>
            <person name="Uohara A."/>
            <person name="Ohji S."/>
            <person name="Ichikawa N."/>
        </authorList>
    </citation>
    <scope>NUCLEOTIDE SEQUENCE [LARGE SCALE GENOMIC DNA]</scope>
    <source>
        <strain evidence="9 10">NBRC 108245</strain>
    </source>
</reference>
<dbReference type="PANTHER" id="PTHR45765">
    <property type="entry name" value="METHIONINE--TRNA LIGASE"/>
    <property type="match status" value="1"/>
</dbReference>
<keyword evidence="4 7" id="KW-0648">Protein biosynthesis</keyword>
<keyword evidence="2 7" id="KW-0547">Nucleotide-binding</keyword>
<dbReference type="GO" id="GO:0005829">
    <property type="term" value="C:cytosol"/>
    <property type="evidence" value="ECO:0007669"/>
    <property type="project" value="TreeGrafter"/>
</dbReference>
<comment type="caution">
    <text evidence="9">The sequence shown here is derived from an EMBL/GenBank/DDBJ whole genome shotgun (WGS) entry which is preliminary data.</text>
</comment>
<dbReference type="InterPro" id="IPR001412">
    <property type="entry name" value="aa-tRNA-synth_I_CS"/>
</dbReference>
<dbReference type="PANTHER" id="PTHR45765:SF1">
    <property type="entry name" value="METHIONINE--TRNA LIGASE, CYTOPLASMIC"/>
    <property type="match status" value="1"/>
</dbReference>
<comment type="catalytic activity">
    <reaction evidence="6">
        <text>tRNA(Met) + L-methionine + ATP = L-methionyl-tRNA(Met) + AMP + diphosphate</text>
        <dbReference type="Rhea" id="RHEA:13481"/>
        <dbReference type="Rhea" id="RHEA-COMP:9667"/>
        <dbReference type="Rhea" id="RHEA-COMP:9698"/>
        <dbReference type="ChEBI" id="CHEBI:30616"/>
        <dbReference type="ChEBI" id="CHEBI:33019"/>
        <dbReference type="ChEBI" id="CHEBI:57844"/>
        <dbReference type="ChEBI" id="CHEBI:78442"/>
        <dbReference type="ChEBI" id="CHEBI:78530"/>
        <dbReference type="ChEBI" id="CHEBI:456215"/>
        <dbReference type="EC" id="6.1.1.10"/>
    </reaction>
</comment>
<accession>A0A511M9W1</accession>
<evidence type="ECO:0000313" key="9">
    <source>
        <dbReference type="EMBL" id="GEM37443.1"/>
    </source>
</evidence>
<evidence type="ECO:0000256" key="6">
    <source>
        <dbReference type="ARBA" id="ARBA00047364"/>
    </source>
</evidence>
<keyword evidence="3 7" id="KW-0067">ATP-binding</keyword>
<dbReference type="InterPro" id="IPR029038">
    <property type="entry name" value="MetRS_Zn"/>
</dbReference>
<dbReference type="Pfam" id="PF09334">
    <property type="entry name" value="tRNA-synt_1g"/>
    <property type="match status" value="1"/>
</dbReference>
<evidence type="ECO:0000256" key="7">
    <source>
        <dbReference type="RuleBase" id="RU363039"/>
    </source>
</evidence>
<proteinExistence type="inferred from homology"/>
<keyword evidence="5 7" id="KW-0030">Aminoacyl-tRNA synthetase</keyword>
<dbReference type="Proteomes" id="UP000321424">
    <property type="component" value="Unassembled WGS sequence"/>
</dbReference>